<dbReference type="EMBL" id="ASSZ01000007">
    <property type="protein sequence ID" value="EOS58694.1"/>
    <property type="molecule type" value="Genomic_DNA"/>
</dbReference>
<dbReference type="RefSeq" id="WP_016310908.1">
    <property type="nucleotide sequence ID" value="NZ_KE159652.1"/>
</dbReference>
<accession>R9LIT8</accession>
<comment type="caution">
    <text evidence="1">The sequence shown here is derived from an EMBL/GenBank/DDBJ whole genome shotgun (WGS) entry which is preliminary data.</text>
</comment>
<organism evidence="1 2">
    <name type="scientific">Paenibacillus barengoltzii G22</name>
    <dbReference type="NCBI Taxonomy" id="1235795"/>
    <lineage>
        <taxon>Bacteria</taxon>
        <taxon>Bacillati</taxon>
        <taxon>Bacillota</taxon>
        <taxon>Bacilli</taxon>
        <taxon>Bacillales</taxon>
        <taxon>Paenibacillaceae</taxon>
        <taxon>Paenibacillus</taxon>
    </lineage>
</organism>
<sequence>MKVFLFISIRASFFFAPVPHNFVEEAGVIEHADTTTTTRMAKPNQAAKA</sequence>
<dbReference type="Proteomes" id="UP000019598">
    <property type="component" value="Unassembled WGS sequence"/>
</dbReference>
<reference evidence="1 2" key="1">
    <citation type="submission" date="2013-04" db="EMBL/GenBank/DDBJ databases">
        <title>The Genome Sequence of Paenibacillus barengoltzii G22.</title>
        <authorList>
            <consortium name="The Broad Institute Genomics Platform"/>
            <consortium name="The Broad Institute Genome Sequencing Center for Infectious Disease"/>
            <person name="Earl A."/>
            <person name="Xavier R."/>
            <person name="Elson C."/>
            <person name="Duck W."/>
            <person name="Walker B."/>
            <person name="Young S."/>
            <person name="Zeng Q."/>
            <person name="Gargeya S."/>
            <person name="Fitzgerald M."/>
            <person name="Haas B."/>
            <person name="Abouelleil A."/>
            <person name="Allen A.W."/>
            <person name="Alvarado L."/>
            <person name="Arachchi H.M."/>
            <person name="Berlin A.M."/>
            <person name="Chapman S.B."/>
            <person name="Gainer-Dewar J."/>
            <person name="Goldberg J."/>
            <person name="Griggs A."/>
            <person name="Gujja S."/>
            <person name="Hansen M."/>
            <person name="Howarth C."/>
            <person name="Imamovic A."/>
            <person name="Ireland A."/>
            <person name="Larimer J."/>
            <person name="McCowan C."/>
            <person name="Murphy C."/>
            <person name="Pearson M."/>
            <person name="Poon T.W."/>
            <person name="Priest M."/>
            <person name="Roberts A."/>
            <person name="Saif S."/>
            <person name="Shea T."/>
            <person name="Sisk P."/>
            <person name="Sykes S."/>
            <person name="Wortman J."/>
            <person name="Nusbaum C."/>
            <person name="Birren B."/>
        </authorList>
    </citation>
    <scope>NUCLEOTIDE SEQUENCE [LARGE SCALE GENOMIC DNA]</scope>
    <source>
        <strain evidence="1 2">G22</strain>
    </source>
</reference>
<dbReference type="HOGENOM" id="CLU_3138534_0_0_9"/>
<dbReference type="STRING" id="1235795.C812_00298"/>
<evidence type="ECO:0000313" key="2">
    <source>
        <dbReference type="Proteomes" id="UP000019598"/>
    </source>
</evidence>
<dbReference type="PATRIC" id="fig|1235795.3.peg.271"/>
<dbReference type="GeneID" id="43347364"/>
<evidence type="ECO:0000313" key="1">
    <source>
        <dbReference type="EMBL" id="EOS58694.1"/>
    </source>
</evidence>
<gene>
    <name evidence="1" type="ORF">C812_00298</name>
</gene>
<proteinExistence type="predicted"/>
<protein>
    <submittedName>
        <fullName evidence="1">Uncharacterized protein</fullName>
    </submittedName>
</protein>
<dbReference type="AlphaFoldDB" id="R9LIT8"/>
<name>R9LIT8_9BACL</name>